<comment type="caution">
    <text evidence="11">The sequence shown here is derived from an EMBL/GenBank/DDBJ whole genome shotgun (WGS) entry which is preliminary data.</text>
</comment>
<name>A0AAD2GTV6_9AGAR</name>
<evidence type="ECO:0000313" key="10">
    <source>
        <dbReference type="EMBL" id="CAK5263123.1"/>
    </source>
</evidence>
<reference evidence="11" key="1">
    <citation type="submission" date="2023-11" db="EMBL/GenBank/DDBJ databases">
        <authorList>
            <person name="De Vega J J."/>
            <person name="De Vega J J."/>
        </authorList>
    </citation>
    <scope>NUCLEOTIDE SEQUENCE</scope>
</reference>
<feature type="disulfide bond" evidence="8">
    <location>
        <begin position="31"/>
        <end position="108"/>
    </location>
</feature>
<evidence type="ECO:0000256" key="2">
    <source>
        <dbReference type="ARBA" id="ARBA00013095"/>
    </source>
</evidence>
<dbReference type="GO" id="GO:0016052">
    <property type="term" value="P:carbohydrate catabolic process"/>
    <property type="evidence" value="ECO:0007669"/>
    <property type="project" value="TreeGrafter"/>
</dbReference>
<dbReference type="InterPro" id="IPR029058">
    <property type="entry name" value="AB_hydrolase_fold"/>
</dbReference>
<evidence type="ECO:0000313" key="11">
    <source>
        <dbReference type="EMBL" id="CAK5263197.1"/>
    </source>
</evidence>
<evidence type="ECO:0000256" key="7">
    <source>
        <dbReference type="PIRSR" id="PIRSR611150-1"/>
    </source>
</evidence>
<dbReference type="InterPro" id="IPR011150">
    <property type="entry name" value="Cutinase_monf"/>
</dbReference>
<dbReference type="GO" id="GO:0005576">
    <property type="term" value="C:extracellular region"/>
    <property type="evidence" value="ECO:0007669"/>
    <property type="project" value="InterPro"/>
</dbReference>
<dbReference type="Proteomes" id="UP001295794">
    <property type="component" value="Unassembled WGS sequence"/>
</dbReference>
<evidence type="ECO:0000256" key="9">
    <source>
        <dbReference type="SAM" id="SignalP"/>
    </source>
</evidence>
<evidence type="ECO:0000256" key="1">
    <source>
        <dbReference type="ARBA" id="ARBA00007534"/>
    </source>
</evidence>
<comment type="catalytic activity">
    <reaction evidence="6">
        <text>cutin + H2O = cutin monomers.</text>
        <dbReference type="EC" id="3.1.1.74"/>
    </reaction>
</comment>
<organism evidence="11 12">
    <name type="scientific">Mycena citricolor</name>
    <dbReference type="NCBI Taxonomy" id="2018698"/>
    <lineage>
        <taxon>Eukaryota</taxon>
        <taxon>Fungi</taxon>
        <taxon>Dikarya</taxon>
        <taxon>Basidiomycota</taxon>
        <taxon>Agaricomycotina</taxon>
        <taxon>Agaricomycetes</taxon>
        <taxon>Agaricomycetidae</taxon>
        <taxon>Agaricales</taxon>
        <taxon>Marasmiineae</taxon>
        <taxon>Mycenaceae</taxon>
        <taxon>Mycena</taxon>
    </lineage>
</organism>
<keyword evidence="4" id="KW-0378">Hydrolase</keyword>
<dbReference type="EMBL" id="CAVNYO010000034">
    <property type="protein sequence ID" value="CAK5263123.1"/>
    <property type="molecule type" value="Genomic_DNA"/>
</dbReference>
<dbReference type="PANTHER" id="PTHR48250:SF1">
    <property type="entry name" value="CUTINASE"/>
    <property type="match status" value="1"/>
</dbReference>
<dbReference type="EC" id="3.1.1.74" evidence="2"/>
<dbReference type="PRINTS" id="PR00129">
    <property type="entry name" value="CUTINASE"/>
</dbReference>
<sequence length="220" mass="22187">MHTFATLFALQLALVSGALGAPTANVPRAACVDVMVIFARGTTEAPPIGTVAGPPLQSALTSALRSSGKTLSFAGVSYPADVPGFLAGGDPQGSKTMAADLTNAANSCPKAALVTVGYSQGGQLVHNSAKMLSSTVSSRIKAAVIFGDPDNGTAVAGVSAANTKIICHTGDNICAHGDLILPPHLYVVSPSELMRMGLTALFRTYGQDASSAAAFIVSKV</sequence>
<dbReference type="InterPro" id="IPR000675">
    <property type="entry name" value="Cutinase/axe"/>
</dbReference>
<dbReference type="PANTHER" id="PTHR48250">
    <property type="entry name" value="CUTINASE 2-RELATED"/>
    <property type="match status" value="1"/>
</dbReference>
<dbReference type="Gene3D" id="3.40.50.1820">
    <property type="entry name" value="alpha/beta hydrolase"/>
    <property type="match status" value="1"/>
</dbReference>
<protein>
    <recommendedName>
        <fullName evidence="2">cutinase</fullName>
        <ecNumber evidence="2">3.1.1.74</ecNumber>
    </recommendedName>
</protein>
<keyword evidence="3 9" id="KW-0732">Signal</keyword>
<evidence type="ECO:0000313" key="12">
    <source>
        <dbReference type="Proteomes" id="UP001295794"/>
    </source>
</evidence>
<feature type="active site" evidence="7">
    <location>
        <position position="171"/>
    </location>
</feature>
<dbReference type="SMART" id="SM01110">
    <property type="entry name" value="Cutinase"/>
    <property type="match status" value="1"/>
</dbReference>
<dbReference type="AlphaFoldDB" id="A0AAD2GTV6"/>
<feature type="disulfide bond" evidence="8">
    <location>
        <begin position="167"/>
        <end position="174"/>
    </location>
</feature>
<dbReference type="GO" id="GO:0050525">
    <property type="term" value="F:cutinase activity"/>
    <property type="evidence" value="ECO:0007669"/>
    <property type="project" value="UniProtKB-EC"/>
</dbReference>
<keyword evidence="5 8" id="KW-1015">Disulfide bond</keyword>
<evidence type="ECO:0000256" key="8">
    <source>
        <dbReference type="PIRSR" id="PIRSR611150-2"/>
    </source>
</evidence>
<evidence type="ECO:0000256" key="3">
    <source>
        <dbReference type="ARBA" id="ARBA00022729"/>
    </source>
</evidence>
<dbReference type="SUPFAM" id="SSF53474">
    <property type="entry name" value="alpha/beta-Hydrolases"/>
    <property type="match status" value="1"/>
</dbReference>
<dbReference type="EMBL" id="CAVNYO010000036">
    <property type="protein sequence ID" value="CAK5263197.1"/>
    <property type="molecule type" value="Genomic_DNA"/>
</dbReference>
<comment type="similarity">
    <text evidence="1">Belongs to the cutinase family.</text>
</comment>
<evidence type="ECO:0000256" key="5">
    <source>
        <dbReference type="ARBA" id="ARBA00023157"/>
    </source>
</evidence>
<accession>A0AAD2GTV6</accession>
<keyword evidence="12" id="KW-1185">Reference proteome</keyword>
<feature type="signal peptide" evidence="9">
    <location>
        <begin position="1"/>
        <end position="20"/>
    </location>
</feature>
<dbReference type="Pfam" id="PF01083">
    <property type="entry name" value="Cutinase"/>
    <property type="match status" value="1"/>
</dbReference>
<feature type="active site" description="Proton donor/acceptor" evidence="7">
    <location>
        <position position="184"/>
    </location>
</feature>
<feature type="chain" id="PRO_5042440682" description="cutinase" evidence="9">
    <location>
        <begin position="21"/>
        <end position="220"/>
    </location>
</feature>
<feature type="active site" description="Nucleophile" evidence="7">
    <location>
        <position position="119"/>
    </location>
</feature>
<gene>
    <name evidence="10" type="ORF">MYCIT1_LOCUS2378</name>
    <name evidence="11" type="ORF">MYCIT1_LOCUS2509</name>
</gene>
<evidence type="ECO:0000256" key="4">
    <source>
        <dbReference type="ARBA" id="ARBA00022801"/>
    </source>
</evidence>
<evidence type="ECO:0000256" key="6">
    <source>
        <dbReference type="ARBA" id="ARBA00034045"/>
    </source>
</evidence>
<proteinExistence type="inferred from homology"/>